<comment type="caution">
    <text evidence="10">Lacks conserved residue(s) required for the propagation of feature annotation.</text>
</comment>
<dbReference type="PANTHER" id="PTHR21015">
    <property type="entry name" value="UDP-N-ACETYLGLUCOSAMINE--N-ACETYLMURAMYL-(PENTAPEPTIDE) PYROPHOSPHORYL-UNDECAPRENOL N-ACETYLGLUCOSAMINE TRANSFERASE 1"/>
    <property type="match status" value="1"/>
</dbReference>
<protein>
    <recommendedName>
        <fullName evidence="10">UDP-N-acetylglucosamine--N-acetylmuramyl-(pentapeptide) pyrophosphoryl-undecaprenol N-acetylglucosamine transferase</fullName>
        <ecNumber evidence="10">2.4.1.227</ecNumber>
    </recommendedName>
    <alternativeName>
        <fullName evidence="10">Undecaprenyl-PP-MurNAc-pentapeptide-UDPGlcNAc GlcNAc transferase</fullName>
    </alternativeName>
</protein>
<evidence type="ECO:0000256" key="4">
    <source>
        <dbReference type="ARBA" id="ARBA00022679"/>
    </source>
</evidence>
<feature type="binding site" evidence="10">
    <location>
        <position position="125"/>
    </location>
    <ligand>
        <name>UDP-N-acetyl-alpha-D-glucosamine</name>
        <dbReference type="ChEBI" id="CHEBI:57705"/>
    </ligand>
</feature>
<dbReference type="Pfam" id="PF04101">
    <property type="entry name" value="Glyco_tran_28_C"/>
    <property type="match status" value="1"/>
</dbReference>
<dbReference type="InterPro" id="IPR004276">
    <property type="entry name" value="GlycoTrans_28_N"/>
</dbReference>
<evidence type="ECO:0000256" key="3">
    <source>
        <dbReference type="ARBA" id="ARBA00022676"/>
    </source>
</evidence>
<feature type="binding site" evidence="10">
    <location>
        <begin position="11"/>
        <end position="13"/>
    </location>
    <ligand>
        <name>UDP-N-acetyl-alpha-D-glucosamine</name>
        <dbReference type="ChEBI" id="CHEBI:57705"/>
    </ligand>
</feature>
<dbReference type="GO" id="GO:0008360">
    <property type="term" value="P:regulation of cell shape"/>
    <property type="evidence" value="ECO:0007669"/>
    <property type="project" value="UniProtKB-KW"/>
</dbReference>
<evidence type="ECO:0000256" key="6">
    <source>
        <dbReference type="ARBA" id="ARBA00022984"/>
    </source>
</evidence>
<feature type="domain" description="Glycosyl transferase family 28 C-terminal" evidence="12">
    <location>
        <begin position="171"/>
        <end position="312"/>
    </location>
</feature>
<dbReference type="Gene3D" id="3.40.50.2000">
    <property type="entry name" value="Glycogen Phosphorylase B"/>
    <property type="match status" value="2"/>
</dbReference>
<evidence type="ECO:0000256" key="8">
    <source>
        <dbReference type="ARBA" id="ARBA00023306"/>
    </source>
</evidence>
<evidence type="ECO:0000256" key="5">
    <source>
        <dbReference type="ARBA" id="ARBA00022960"/>
    </source>
</evidence>
<accession>A0A2X3B7G6</accession>
<evidence type="ECO:0000259" key="11">
    <source>
        <dbReference type="Pfam" id="PF03033"/>
    </source>
</evidence>
<feature type="binding site" evidence="10">
    <location>
        <position position="278"/>
    </location>
    <ligand>
        <name>UDP-N-acetyl-alpha-D-glucosamine</name>
        <dbReference type="ChEBI" id="CHEBI:57705"/>
    </ligand>
</feature>
<dbReference type="UniPathway" id="UPA00219"/>
<dbReference type="GO" id="GO:0051991">
    <property type="term" value="F:UDP-N-acetyl-D-glucosamine:N-acetylmuramoyl-L-alanyl-D-glutamyl-meso-2,6-diaminopimelyl-D-alanyl-D-alanine-diphosphoundecaprenol 4-beta-N-acetylglucosaminlytransferase activity"/>
    <property type="evidence" value="ECO:0007669"/>
    <property type="project" value="RHEA"/>
</dbReference>
<evidence type="ECO:0000256" key="9">
    <source>
        <dbReference type="ARBA" id="ARBA00023316"/>
    </source>
</evidence>
<keyword evidence="2 10" id="KW-0132">Cell division</keyword>
<dbReference type="GO" id="GO:0051301">
    <property type="term" value="P:cell division"/>
    <property type="evidence" value="ECO:0007669"/>
    <property type="project" value="UniProtKB-KW"/>
</dbReference>
<dbReference type="EC" id="2.4.1.227" evidence="10"/>
<evidence type="ECO:0000256" key="2">
    <source>
        <dbReference type="ARBA" id="ARBA00022618"/>
    </source>
</evidence>
<dbReference type="InterPro" id="IPR007235">
    <property type="entry name" value="Glyco_trans_28_C"/>
</dbReference>
<keyword evidence="3 10" id="KW-0328">Glycosyltransferase</keyword>
<keyword evidence="5 10" id="KW-0133">Cell shape</keyword>
<feature type="domain" description="Glycosyltransferase family 28 N-terminal" evidence="11">
    <location>
        <begin position="4"/>
        <end position="143"/>
    </location>
</feature>
<evidence type="ECO:0000259" key="12">
    <source>
        <dbReference type="Pfam" id="PF04101"/>
    </source>
</evidence>
<evidence type="ECO:0000256" key="1">
    <source>
        <dbReference type="ARBA" id="ARBA00022475"/>
    </source>
</evidence>
<evidence type="ECO:0000313" key="14">
    <source>
        <dbReference type="Proteomes" id="UP000250166"/>
    </source>
</evidence>
<dbReference type="RefSeq" id="WP_112058267.1">
    <property type="nucleotide sequence ID" value="NZ_UAWL01000006.1"/>
</dbReference>
<dbReference type="CDD" id="cd03785">
    <property type="entry name" value="GT28_MurG"/>
    <property type="match status" value="1"/>
</dbReference>
<dbReference type="EMBL" id="UAWL01000006">
    <property type="protein sequence ID" value="SQB97637.1"/>
    <property type="molecule type" value="Genomic_DNA"/>
</dbReference>
<keyword evidence="1 10" id="KW-1003">Cell membrane</keyword>
<keyword evidence="4 10" id="KW-0808">Transferase</keyword>
<evidence type="ECO:0000256" key="7">
    <source>
        <dbReference type="ARBA" id="ARBA00023136"/>
    </source>
</evidence>
<dbReference type="GO" id="GO:0005886">
    <property type="term" value="C:plasma membrane"/>
    <property type="evidence" value="ECO:0007669"/>
    <property type="project" value="UniProtKB-SubCell"/>
</dbReference>
<dbReference type="PANTHER" id="PTHR21015:SF22">
    <property type="entry name" value="GLYCOSYLTRANSFERASE"/>
    <property type="match status" value="1"/>
</dbReference>
<dbReference type="InterPro" id="IPR006009">
    <property type="entry name" value="GlcNAc_MurG"/>
</dbReference>
<feature type="binding site" evidence="10">
    <location>
        <position position="178"/>
    </location>
    <ligand>
        <name>UDP-N-acetyl-alpha-D-glucosamine</name>
        <dbReference type="ChEBI" id="CHEBI:57705"/>
    </ligand>
</feature>
<dbReference type="GO" id="GO:0009252">
    <property type="term" value="P:peptidoglycan biosynthetic process"/>
    <property type="evidence" value="ECO:0007669"/>
    <property type="project" value="UniProtKB-UniRule"/>
</dbReference>
<reference evidence="13 14" key="1">
    <citation type="submission" date="2018-06" db="EMBL/GenBank/DDBJ databases">
        <authorList>
            <consortium name="Pathogen Informatics"/>
            <person name="Doyle S."/>
        </authorList>
    </citation>
    <scope>NUCLEOTIDE SEQUENCE [LARGE SCALE GENOMIC DNA]</scope>
    <source>
        <strain evidence="13 14">NCTC13102</strain>
    </source>
</reference>
<organism evidence="13 14">
    <name type="scientific">Helicobacter fennelliae</name>
    <dbReference type="NCBI Taxonomy" id="215"/>
    <lineage>
        <taxon>Bacteria</taxon>
        <taxon>Pseudomonadati</taxon>
        <taxon>Campylobacterota</taxon>
        <taxon>Epsilonproteobacteria</taxon>
        <taxon>Campylobacterales</taxon>
        <taxon>Helicobacteraceae</taxon>
        <taxon>Helicobacter</taxon>
    </lineage>
</organism>
<evidence type="ECO:0000256" key="10">
    <source>
        <dbReference type="HAMAP-Rule" id="MF_00033"/>
    </source>
</evidence>
<dbReference type="GO" id="GO:0005975">
    <property type="term" value="P:carbohydrate metabolic process"/>
    <property type="evidence" value="ECO:0007669"/>
    <property type="project" value="InterPro"/>
</dbReference>
<keyword evidence="9 10" id="KW-0961">Cell wall biogenesis/degradation</keyword>
<sequence>MPHFLITGGGTGGHLAIAKALAQELKKRNIQAIYVGSVSGQDRLWFEKSDVFLQSYFLQTTGIVNKKGIAKIQALIAQIKALRQVRTIFKIHHIDIVISVGGFSAGPASIGAILWRKWLFIHEQNAIKGKLNAILTPFAKQVFSAFAKESTPYPLKQEVLDSRRIRKELRTIMFIGGSQGAKAINDFALQIAKELLSRDIHIIHQCGKNEEMRVREAYLVQGILDCVELFGFSQDIVSYLKKADVCVGRAGASSVWENAAMGLLMIYIPYPFAAQNHQVYNAQYFVQKGLGSMLLQSDLTKEHFFAILDTLTPDTIATLSSRLCQEVSQNGAEVIIDAILERWDNFKRNQSAIKPNSKQ</sequence>
<proteinExistence type="inferred from homology"/>
<dbReference type="GO" id="GO:0071555">
    <property type="term" value="P:cell wall organization"/>
    <property type="evidence" value="ECO:0007669"/>
    <property type="project" value="UniProtKB-KW"/>
</dbReference>
<evidence type="ECO:0000313" key="13">
    <source>
        <dbReference type="EMBL" id="SQB97637.1"/>
    </source>
</evidence>
<keyword evidence="7 10" id="KW-0472">Membrane</keyword>
<dbReference type="AlphaFoldDB" id="A0A2X3B7G6"/>
<dbReference type="Proteomes" id="UP000250166">
    <property type="component" value="Unassembled WGS sequence"/>
</dbReference>
<dbReference type="Pfam" id="PF03033">
    <property type="entry name" value="Glyco_transf_28"/>
    <property type="match status" value="1"/>
</dbReference>
<dbReference type="HAMAP" id="MF_00033">
    <property type="entry name" value="MurG"/>
    <property type="match status" value="1"/>
</dbReference>
<keyword evidence="8 10" id="KW-0131">Cell cycle</keyword>
<comment type="pathway">
    <text evidence="10">Cell wall biogenesis; peptidoglycan biosynthesis.</text>
</comment>
<dbReference type="GO" id="GO:0050511">
    <property type="term" value="F:undecaprenyldiphospho-muramoylpentapeptide beta-N-acetylglucosaminyltransferase activity"/>
    <property type="evidence" value="ECO:0007669"/>
    <property type="project" value="UniProtKB-UniRule"/>
</dbReference>
<comment type="similarity">
    <text evidence="10">Belongs to the glycosyltransferase 28 family. MurG subfamily.</text>
</comment>
<gene>
    <name evidence="10 13" type="primary">murG</name>
    <name evidence="13" type="ORF">NCTC13102_00295</name>
</gene>
<name>A0A2X3B7G6_9HELI</name>
<comment type="function">
    <text evidence="10">Cell wall formation. Catalyzes the transfer of a GlcNAc subunit on undecaprenyl-pyrophosphoryl-MurNAc-pentapeptide (lipid intermediate I) to form undecaprenyl-pyrophosphoryl-MurNAc-(pentapeptide)GlcNAc (lipid intermediate II).</text>
</comment>
<comment type="subcellular location">
    <subcellularLocation>
        <location evidence="10">Cell membrane</location>
        <topology evidence="10">Peripheral membrane protein</topology>
        <orientation evidence="10">Cytoplasmic side</orientation>
    </subcellularLocation>
</comment>
<dbReference type="SUPFAM" id="SSF53756">
    <property type="entry name" value="UDP-Glycosyltransferase/glycogen phosphorylase"/>
    <property type="match status" value="1"/>
</dbReference>
<comment type="catalytic activity">
    <reaction evidence="10">
        <text>di-trans,octa-cis-undecaprenyl diphospho-N-acetyl-alpha-D-muramoyl-L-alanyl-D-glutamyl-meso-2,6-diaminopimeloyl-D-alanyl-D-alanine + UDP-N-acetyl-alpha-D-glucosamine = di-trans,octa-cis-undecaprenyl diphospho-[N-acetyl-alpha-D-glucosaminyl-(1-&gt;4)]-N-acetyl-alpha-D-muramoyl-L-alanyl-D-glutamyl-meso-2,6-diaminopimeloyl-D-alanyl-D-alanine + UDP + H(+)</text>
        <dbReference type="Rhea" id="RHEA:31227"/>
        <dbReference type="ChEBI" id="CHEBI:15378"/>
        <dbReference type="ChEBI" id="CHEBI:57705"/>
        <dbReference type="ChEBI" id="CHEBI:58223"/>
        <dbReference type="ChEBI" id="CHEBI:61387"/>
        <dbReference type="ChEBI" id="CHEBI:61388"/>
        <dbReference type="EC" id="2.4.1.227"/>
    </reaction>
</comment>
<keyword evidence="6 10" id="KW-0573">Peptidoglycan synthesis</keyword>